<proteinExistence type="predicted"/>
<sequence length="181" mass="19875">MLTENGSLLVAHARHAIASRLGLDFPEPDDAPALHKPGAAFVTLTHFGRLRGCIGSLTPQRALGEDIAANAAAAAFHDPRFPPVAPNEWGDLQVEVSVLGPTEWRVCATEADAIAWIRPGVDGVILEYGAHRATFLPQVWESLSEPSQFLTELRRKAGMRLEHWPDTMHVGRYQVEKFHDA</sequence>
<evidence type="ECO:0000313" key="2">
    <source>
        <dbReference type="EMBL" id="QSI75088.1"/>
    </source>
</evidence>
<organism evidence="2 3">
    <name type="scientific">Niveibacterium microcysteis</name>
    <dbReference type="NCBI Taxonomy" id="2811415"/>
    <lineage>
        <taxon>Bacteria</taxon>
        <taxon>Pseudomonadati</taxon>
        <taxon>Pseudomonadota</taxon>
        <taxon>Betaproteobacteria</taxon>
        <taxon>Rhodocyclales</taxon>
        <taxon>Rhodocyclaceae</taxon>
        <taxon>Niveibacterium</taxon>
    </lineage>
</organism>
<reference evidence="2 3" key="1">
    <citation type="submission" date="2021-02" db="EMBL/GenBank/DDBJ databases">
        <title>Niveibacterium changnyeongensis HC41.</title>
        <authorList>
            <person name="Kang M."/>
        </authorList>
    </citation>
    <scope>NUCLEOTIDE SEQUENCE [LARGE SCALE GENOMIC DNA]</scope>
    <source>
        <strain evidence="2 3">HC41</strain>
    </source>
</reference>
<dbReference type="InterPro" id="IPR002733">
    <property type="entry name" value="AMMECR1_domain"/>
</dbReference>
<dbReference type="Gene3D" id="3.30.700.20">
    <property type="entry name" value="Hypothetical protein ph0010, domain 1"/>
    <property type="match status" value="1"/>
</dbReference>
<gene>
    <name evidence="2" type="primary">amrA</name>
    <name evidence="2" type="ORF">JY500_11140</name>
</gene>
<dbReference type="PROSITE" id="PS51112">
    <property type="entry name" value="AMMECR1"/>
    <property type="match status" value="1"/>
</dbReference>
<dbReference type="InterPro" id="IPR027485">
    <property type="entry name" value="AMMECR1_N"/>
</dbReference>
<dbReference type="InterPro" id="IPR027623">
    <property type="entry name" value="AmmeMemoSam_A"/>
</dbReference>
<dbReference type="Pfam" id="PF01871">
    <property type="entry name" value="AMMECR1"/>
    <property type="match status" value="1"/>
</dbReference>
<feature type="domain" description="AMMECR1" evidence="1">
    <location>
        <begin position="4"/>
        <end position="181"/>
    </location>
</feature>
<evidence type="ECO:0000313" key="3">
    <source>
        <dbReference type="Proteomes" id="UP000663570"/>
    </source>
</evidence>
<protein>
    <submittedName>
        <fullName evidence="2">AmmeMemoRadiSam system protein A</fullName>
    </submittedName>
</protein>
<dbReference type="EMBL" id="CP071060">
    <property type="protein sequence ID" value="QSI75088.1"/>
    <property type="molecule type" value="Genomic_DNA"/>
</dbReference>
<dbReference type="Gene3D" id="3.30.1490.150">
    <property type="entry name" value="Hypothetical protein ph0010, domain 2"/>
    <property type="match status" value="1"/>
</dbReference>
<dbReference type="NCBIfam" id="TIGR04335">
    <property type="entry name" value="AmmeMemoSam_A"/>
    <property type="match status" value="1"/>
</dbReference>
<keyword evidence="3" id="KW-1185">Reference proteome</keyword>
<dbReference type="Proteomes" id="UP000663570">
    <property type="component" value="Chromosome"/>
</dbReference>
<dbReference type="InterPro" id="IPR036071">
    <property type="entry name" value="AMMECR1_dom_sf"/>
</dbReference>
<dbReference type="SUPFAM" id="SSF143447">
    <property type="entry name" value="AMMECR1-like"/>
    <property type="match status" value="1"/>
</dbReference>
<accession>A0ABX7M2T8</accession>
<dbReference type="NCBIfam" id="TIGR00296">
    <property type="entry name" value="TIGR00296 family protein"/>
    <property type="match status" value="1"/>
</dbReference>
<evidence type="ECO:0000259" key="1">
    <source>
        <dbReference type="PROSITE" id="PS51112"/>
    </source>
</evidence>
<dbReference type="PANTHER" id="PTHR13016:SF0">
    <property type="entry name" value="AMME SYNDROME CANDIDATE GENE 1 PROTEIN"/>
    <property type="match status" value="1"/>
</dbReference>
<name>A0ABX7M2T8_9RHOO</name>
<dbReference type="InterPro" id="IPR023473">
    <property type="entry name" value="AMMECR1"/>
</dbReference>
<dbReference type="PANTHER" id="PTHR13016">
    <property type="entry name" value="AMMECR1 HOMOLOG"/>
    <property type="match status" value="1"/>
</dbReference>
<dbReference type="RefSeq" id="WP_206252337.1">
    <property type="nucleotide sequence ID" value="NZ_CP071060.1"/>
</dbReference>